<evidence type="ECO:0000256" key="1">
    <source>
        <dbReference type="SAM" id="MobiDB-lite"/>
    </source>
</evidence>
<evidence type="ECO:0000313" key="2">
    <source>
        <dbReference type="Proteomes" id="UP000887575"/>
    </source>
</evidence>
<feature type="region of interest" description="Disordered" evidence="1">
    <location>
        <begin position="101"/>
        <end position="124"/>
    </location>
</feature>
<organism evidence="2 3">
    <name type="scientific">Mesorhabditis belari</name>
    <dbReference type="NCBI Taxonomy" id="2138241"/>
    <lineage>
        <taxon>Eukaryota</taxon>
        <taxon>Metazoa</taxon>
        <taxon>Ecdysozoa</taxon>
        <taxon>Nematoda</taxon>
        <taxon>Chromadorea</taxon>
        <taxon>Rhabditida</taxon>
        <taxon>Rhabditina</taxon>
        <taxon>Rhabditomorpha</taxon>
        <taxon>Rhabditoidea</taxon>
        <taxon>Rhabditidae</taxon>
        <taxon>Mesorhabditinae</taxon>
        <taxon>Mesorhabditis</taxon>
    </lineage>
</organism>
<dbReference type="WBParaSite" id="MBELARI_LOCUS12037">
    <property type="protein sequence ID" value="MBELARI_LOCUS12037"/>
    <property type="gene ID" value="MBELARI_LOCUS12037"/>
</dbReference>
<accession>A0AAF3J2G0</accession>
<keyword evidence="2" id="KW-1185">Reference proteome</keyword>
<protein>
    <submittedName>
        <fullName evidence="3">Uncharacterized protein</fullName>
    </submittedName>
</protein>
<feature type="region of interest" description="Disordered" evidence="1">
    <location>
        <begin position="1"/>
        <end position="46"/>
    </location>
</feature>
<sequence>MGFGDMTGGGSSGFGGGASEGKTDFGGNEGENKEFGSRENPGFGSSWNAAIFEDTTHSLNPFYRSSFQIRQAMVEEGNDLDEELNNDRLMAFAELIASDNDWKSGFSDQSSAEITEQDESLHTD</sequence>
<reference evidence="3" key="1">
    <citation type="submission" date="2024-02" db="UniProtKB">
        <authorList>
            <consortium name="WormBaseParasite"/>
        </authorList>
    </citation>
    <scope>IDENTIFICATION</scope>
</reference>
<dbReference type="AlphaFoldDB" id="A0AAF3J2G0"/>
<name>A0AAF3J2G0_9BILA</name>
<feature type="compositionally biased region" description="Gly residues" evidence="1">
    <location>
        <begin position="1"/>
        <end position="19"/>
    </location>
</feature>
<dbReference type="Proteomes" id="UP000887575">
    <property type="component" value="Unassembled WGS sequence"/>
</dbReference>
<proteinExistence type="predicted"/>
<evidence type="ECO:0000313" key="3">
    <source>
        <dbReference type="WBParaSite" id="MBELARI_LOCUS12037"/>
    </source>
</evidence>